<proteinExistence type="predicted"/>
<dbReference type="AlphaFoldDB" id="A0A3M0Z1X6"/>
<dbReference type="Proteomes" id="UP000269410">
    <property type="component" value="Unassembled WGS sequence"/>
</dbReference>
<accession>A0A3M0Z1X6</accession>
<evidence type="ECO:0000313" key="2">
    <source>
        <dbReference type="Proteomes" id="UP000269410"/>
    </source>
</evidence>
<sequence length="454" mass="52323">MSKLLILALSGHASAVWDKFFQGLNVTDGNYEVFAFQSQWDDGGHTGYLLEYYEWLFHSQSGRDQTIYRLISNIAGGDLENVIPPPLGDLKSQVSRWAGKLWEKSGYRRNEAEKIRNLFASKVSTDEVKIKMNESFSVLNNLAKLSRKPNAFFENDERYFNILSEFIESYVRYSRLNPRDQGHSIGNLLLSFLYLHSQLYHKVKNLADKTTPHNLFFGLLKNLALIPRGVYQELLCNGGIRLYGSDQLKNKFSGESNFDEVSIKNPAINFHEGNRVELSSYSFETRMDQTLTCETTFSTILDKVDIVIIPPGSLSNWMPLVNKFHKLILRKNLKVVWFPNAFCHISEADILDQYEYLQSLFKGQLIVIRPKQNVYTFLRSQNLTDQEKESYELSYFNEHKREANFDLLKGDNIFNLIDYTLQGSNHGGIKYDQNCIAKIVKYLIQGGELTDLSD</sequence>
<gene>
    <name evidence="1" type="ORF">D6810_00870</name>
</gene>
<name>A0A3M0Z1X6_9BACT</name>
<organism evidence="1 2">
    <name type="scientific">Candidatus Dojkabacteria bacterium</name>
    <dbReference type="NCBI Taxonomy" id="2099670"/>
    <lineage>
        <taxon>Bacteria</taxon>
        <taxon>Candidatus Dojkabacteria</taxon>
    </lineage>
</organism>
<dbReference type="EMBL" id="RFKV01000030">
    <property type="protein sequence ID" value="RMD77466.1"/>
    <property type="molecule type" value="Genomic_DNA"/>
</dbReference>
<evidence type="ECO:0000313" key="1">
    <source>
        <dbReference type="EMBL" id="RMD77466.1"/>
    </source>
</evidence>
<comment type="caution">
    <text evidence="1">The sequence shown here is derived from an EMBL/GenBank/DDBJ whole genome shotgun (WGS) entry which is preliminary data.</text>
</comment>
<reference evidence="1 2" key="1">
    <citation type="submission" date="2018-10" db="EMBL/GenBank/DDBJ databases">
        <title>Thermophilic Lithotrophy and Phototrophy in an Intertidal, Iron-rich, Geothermal Spring.</title>
        <authorList>
            <person name="Ward L.M."/>
            <person name="Idei A."/>
            <person name="Nakagawa M."/>
            <person name="Ueno Y."/>
            <person name="Fischer W."/>
            <person name="Mcglynn S.E."/>
        </authorList>
    </citation>
    <scope>NUCLEOTIDE SEQUENCE [LARGE SCALE GENOMIC DNA]</scope>
    <source>
        <strain evidence="1">J137</strain>
    </source>
</reference>
<protein>
    <submittedName>
        <fullName evidence="1">Uncharacterized protein</fullName>
    </submittedName>
</protein>